<comment type="caution">
    <text evidence="2">The sequence shown here is derived from an EMBL/GenBank/DDBJ whole genome shotgun (WGS) entry which is preliminary data.</text>
</comment>
<dbReference type="Proteomes" id="UP000470384">
    <property type="component" value="Unassembled WGS sequence"/>
</dbReference>
<dbReference type="InterPro" id="IPR023614">
    <property type="entry name" value="Porin_dom_sf"/>
</dbReference>
<evidence type="ECO:0000313" key="2">
    <source>
        <dbReference type="EMBL" id="NBG96360.1"/>
    </source>
</evidence>
<name>A0A845QDU3_9HYPH</name>
<dbReference type="EMBL" id="WXYQ01000007">
    <property type="protein sequence ID" value="NBG96360.1"/>
    <property type="molecule type" value="Genomic_DNA"/>
</dbReference>
<keyword evidence="1" id="KW-0732">Signal</keyword>
<organism evidence="2 3">
    <name type="scientific">Pyruvatibacter mobilis</name>
    <dbReference type="NCBI Taxonomy" id="1712261"/>
    <lineage>
        <taxon>Bacteria</taxon>
        <taxon>Pseudomonadati</taxon>
        <taxon>Pseudomonadota</taxon>
        <taxon>Alphaproteobacteria</taxon>
        <taxon>Hyphomicrobiales</taxon>
        <taxon>Parvibaculaceae</taxon>
        <taxon>Pyruvatibacter</taxon>
    </lineage>
</organism>
<protein>
    <recommendedName>
        <fullName evidence="4">Porin</fullName>
    </recommendedName>
</protein>
<feature type="signal peptide" evidence="1">
    <location>
        <begin position="1"/>
        <end position="25"/>
    </location>
</feature>
<sequence length="450" mass="49140">MRSSFSGACIALLALPLLATAPSLAADADQDADDGITLLGDRLPFNTELMAHLTDPQENVVGEVPFILRAKQSGEIKPLSITIGGFFNGTYLFERTDTAGKYPILSRFPNVHGSGNTNTEAVINSAGVAGLISVGDWVTGYAQAEYSETNFRGDQEDVQLREYFVVVGNLDEFPVYAAIGRKSVDFGEQFGYNPFTHTINQHFFWTLADEPVIELGYVGDDWRVSGTVANGERMLRVGMTNKRDGGLGTNFAVKAEKTFTFEEDRALRVSASYLDDTIYNSNFTAHTVQALNRFGPPNAPRPPRVLVTDNVGLWDVAAEYTTDSYDLAVEYTRSTELWPATSYDTNTGAELPGARHLSAVSAMGRYKTDLFGIATDFSAVYSKSIIGPDNTEFDELTQHVIGMEMHINKYMDIGAEVVFNSGFQPFVGIQDVSDSGVDSQVGIVGLKLRL</sequence>
<evidence type="ECO:0000313" key="3">
    <source>
        <dbReference type="Proteomes" id="UP000470384"/>
    </source>
</evidence>
<evidence type="ECO:0000256" key="1">
    <source>
        <dbReference type="SAM" id="SignalP"/>
    </source>
</evidence>
<dbReference type="Gene3D" id="2.40.160.10">
    <property type="entry name" value="Porin"/>
    <property type="match status" value="1"/>
</dbReference>
<accession>A0A845QDU3</accession>
<dbReference type="RefSeq" id="WP_160588438.1">
    <property type="nucleotide sequence ID" value="NZ_BMHN01000001.1"/>
</dbReference>
<keyword evidence="3" id="KW-1185">Reference proteome</keyword>
<dbReference type="OrthoDB" id="228981at2"/>
<feature type="chain" id="PRO_5032277916" description="Porin" evidence="1">
    <location>
        <begin position="26"/>
        <end position="450"/>
    </location>
</feature>
<proteinExistence type="predicted"/>
<reference evidence="2 3" key="1">
    <citation type="journal article" date="2016" name="Int. J. Syst. Evol. Microbiol.">
        <title>Pyruvatibacter mobilis gen. nov., sp. nov., a marine bacterium from the culture broth of Picochlorum sp. 122.</title>
        <authorList>
            <person name="Wang G."/>
            <person name="Tang M."/>
            <person name="Wu H."/>
            <person name="Dai S."/>
            <person name="Li T."/>
            <person name="Chen C."/>
            <person name="He H."/>
            <person name="Fan J."/>
            <person name="Xiang W."/>
            <person name="Li X."/>
        </authorList>
    </citation>
    <scope>NUCLEOTIDE SEQUENCE [LARGE SCALE GENOMIC DNA]</scope>
    <source>
        <strain evidence="2 3">GYP-11</strain>
    </source>
</reference>
<dbReference type="SUPFAM" id="SSF56935">
    <property type="entry name" value="Porins"/>
    <property type="match status" value="1"/>
</dbReference>
<evidence type="ECO:0008006" key="4">
    <source>
        <dbReference type="Google" id="ProtNLM"/>
    </source>
</evidence>
<dbReference type="AlphaFoldDB" id="A0A845QDU3"/>
<gene>
    <name evidence="2" type="ORF">GTQ45_11505</name>
</gene>
<dbReference type="GeneID" id="300655510"/>